<protein>
    <submittedName>
        <fullName evidence="8">Uncharacterized protein</fullName>
    </submittedName>
</protein>
<keyword evidence="9" id="KW-1185">Reference proteome</keyword>
<dbReference type="SUPFAM" id="SSF52540">
    <property type="entry name" value="P-loop containing nucleoside triphosphate hydrolases"/>
    <property type="match status" value="1"/>
</dbReference>
<evidence type="ECO:0000313" key="9">
    <source>
        <dbReference type="Proteomes" id="UP000323505"/>
    </source>
</evidence>
<evidence type="ECO:0000256" key="3">
    <source>
        <dbReference type="ARBA" id="ARBA00022737"/>
    </source>
</evidence>
<accession>A0A5D3FQW0</accession>
<dbReference type="GO" id="GO:0043531">
    <property type="term" value="F:ADP binding"/>
    <property type="evidence" value="ECO:0007669"/>
    <property type="project" value="InterPro"/>
</dbReference>
<proteinExistence type="predicted"/>
<name>A0A5D3FQW0_9ACTN</name>
<feature type="domain" description="NB-ARC" evidence="6">
    <location>
        <begin position="113"/>
        <end position="230"/>
    </location>
</feature>
<evidence type="ECO:0000256" key="5">
    <source>
        <dbReference type="SAM" id="Phobius"/>
    </source>
</evidence>
<keyword evidence="5" id="KW-1133">Transmembrane helix</keyword>
<dbReference type="InterPro" id="IPR001680">
    <property type="entry name" value="WD40_rpt"/>
</dbReference>
<feature type="transmembrane region" description="Helical" evidence="5">
    <location>
        <begin position="7"/>
        <end position="25"/>
    </location>
</feature>
<dbReference type="PROSITE" id="PS50082">
    <property type="entry name" value="WD_REPEATS_2"/>
    <property type="match status" value="1"/>
</dbReference>
<dbReference type="InterPro" id="IPR027417">
    <property type="entry name" value="P-loop_NTPase"/>
</dbReference>
<organism evidence="8 9">
    <name type="scientific">Actinomadura decatromicini</name>
    <dbReference type="NCBI Taxonomy" id="2604572"/>
    <lineage>
        <taxon>Bacteria</taxon>
        <taxon>Bacillati</taxon>
        <taxon>Actinomycetota</taxon>
        <taxon>Actinomycetes</taxon>
        <taxon>Streptosporangiales</taxon>
        <taxon>Thermomonosporaceae</taxon>
        <taxon>Actinomadura</taxon>
    </lineage>
</organism>
<dbReference type="GO" id="GO:0005829">
    <property type="term" value="C:cytosol"/>
    <property type="evidence" value="ECO:0007669"/>
    <property type="project" value="UniProtKB-ARBA"/>
</dbReference>
<dbReference type="EMBL" id="VSRQ01000003">
    <property type="protein sequence ID" value="TYK49505.1"/>
    <property type="molecule type" value="Genomic_DNA"/>
</dbReference>
<keyword evidence="5" id="KW-0472">Membrane</keyword>
<dbReference type="Gene3D" id="1.25.40.370">
    <property type="match status" value="1"/>
</dbReference>
<dbReference type="Gene3D" id="3.40.50.300">
    <property type="entry name" value="P-loop containing nucleotide triphosphate hydrolases"/>
    <property type="match status" value="1"/>
</dbReference>
<keyword evidence="3" id="KW-0677">Repeat</keyword>
<dbReference type="InterPro" id="IPR015943">
    <property type="entry name" value="WD40/YVTN_repeat-like_dom_sf"/>
</dbReference>
<comment type="caution">
    <text evidence="8">The sequence shown here is derived from an EMBL/GenBank/DDBJ whole genome shotgun (WGS) entry which is preliminary data.</text>
</comment>
<dbReference type="PANTHER" id="PTHR22845">
    <property type="entry name" value="APOPTOTIC PROTEASE-ACTIVATING FACTOR 1"/>
    <property type="match status" value="1"/>
</dbReference>
<dbReference type="Gene3D" id="2.130.10.10">
    <property type="entry name" value="YVTN repeat-like/Quinoprotein amine dehydrogenase"/>
    <property type="match status" value="3"/>
</dbReference>
<dbReference type="SMART" id="SM00320">
    <property type="entry name" value="WD40"/>
    <property type="match status" value="6"/>
</dbReference>
<evidence type="ECO:0000256" key="4">
    <source>
        <dbReference type="PROSITE-ProRule" id="PRU00221"/>
    </source>
</evidence>
<feature type="transmembrane region" description="Helical" evidence="5">
    <location>
        <begin position="45"/>
        <end position="66"/>
    </location>
</feature>
<dbReference type="SUPFAM" id="SSF101908">
    <property type="entry name" value="Putative isomerase YbhE"/>
    <property type="match status" value="1"/>
</dbReference>
<reference evidence="8 9" key="1">
    <citation type="submission" date="2019-08" db="EMBL/GenBank/DDBJ databases">
        <title>Actinomadura sp. nov. CYP1-5 isolated from mountain soil.</title>
        <authorList>
            <person name="Songsumanus A."/>
            <person name="Kuncharoen N."/>
            <person name="Kudo T."/>
            <person name="Yuki M."/>
            <person name="Igarashi Y."/>
            <person name="Tanasupawat S."/>
        </authorList>
    </citation>
    <scope>NUCLEOTIDE SEQUENCE [LARGE SCALE GENOMIC DNA]</scope>
    <source>
        <strain evidence="8 9">CYP1-5</strain>
    </source>
</reference>
<dbReference type="Gene3D" id="1.10.10.10">
    <property type="entry name" value="Winged helix-like DNA-binding domain superfamily/Winged helix DNA-binding domain"/>
    <property type="match status" value="1"/>
</dbReference>
<dbReference type="Pfam" id="PF17908">
    <property type="entry name" value="APAF1_C"/>
    <property type="match status" value="1"/>
</dbReference>
<dbReference type="SUPFAM" id="SSF101898">
    <property type="entry name" value="NHL repeat"/>
    <property type="match status" value="1"/>
</dbReference>
<dbReference type="InterPro" id="IPR036388">
    <property type="entry name" value="WH-like_DNA-bd_sf"/>
</dbReference>
<dbReference type="Proteomes" id="UP000323505">
    <property type="component" value="Unassembled WGS sequence"/>
</dbReference>
<dbReference type="InterPro" id="IPR041452">
    <property type="entry name" value="APAF1_C"/>
</dbReference>
<feature type="domain" description="APAF-1 helical" evidence="7">
    <location>
        <begin position="418"/>
        <end position="481"/>
    </location>
</feature>
<keyword evidence="1 4" id="KW-0853">WD repeat</keyword>
<keyword evidence="2" id="KW-0053">Apoptosis</keyword>
<gene>
    <name evidence="8" type="ORF">FXF68_17315</name>
</gene>
<dbReference type="PROSITE" id="PS50294">
    <property type="entry name" value="WD_REPEATS_REGION"/>
    <property type="match status" value="1"/>
</dbReference>
<dbReference type="RefSeq" id="WP_148760312.1">
    <property type="nucleotide sequence ID" value="NZ_VSRQ01000003.1"/>
</dbReference>
<keyword evidence="5" id="KW-0812">Transmembrane</keyword>
<feature type="repeat" description="WD" evidence="4">
    <location>
        <begin position="565"/>
        <end position="596"/>
    </location>
</feature>
<evidence type="ECO:0000256" key="1">
    <source>
        <dbReference type="ARBA" id="ARBA00022574"/>
    </source>
</evidence>
<sequence>MRGRDRWLVAFLGIAVAVVALLAGIPLNKLSGLVLAGRDRDLRFWLVVTGGCVLALVALGVAAEFVSGRGERRGSAPFDVPAQDAGWVPRRELSSAVSELLRGRRGRTVAFTTALHGAGGFGKTMLAREVARHPDVRRRYRGGVVWTTVGRDRRGADLAELIGTLTARLGGTPAPTSDPEQAGLQLGQVLAGRRPTLLVIDDVWDESQLTPFLGGTGDCTRLVTTRNAKALPREAARIRVDQMDRDAADRLLTQGLPPLDPSGHRDLLLLTGRWPLLLSLVNGVLRDRIETGLPAARVARDVAARLRAAGPAALDLDDRGSRQRAVRATVEYSLETLGAGFRDRYLELGVFAEDALVPLDAVTALWGATGGLAPDECDALAARLAEHSLVRRHGGELEMHDVLRDYARSRLGDHRAVHRALVESLRAGDWWDLAPGYLFRYLVHHLSEAGLTDEVDELVTDVRWLDAKVRTLGPAAAISDLRYGTTPEAGFVRAALAQSAHLLEPAVPSSVLTSTLLSRLKMLVPELSERVDAYAAAYATVRGGALLEARWPLPDVPDPRLVRRFAWHAGNVTGLEFAPDGSWLASADEHGGVRLWTPGGTDLGSAQLDLPDPRPTTVRISPDGTWFVAATDRGDAHLFGRDGEHFADLGAAHPGGLAGWSAAGDGSWLATLGRTGTVRCWTARGVPLDRLPGCPRAGTTGLAVSPDGGWLATVDAAGTIRRWDRDGTGWRPATLRKGGGRGADSGLVAYRALITGRRTYRRHLEARRPMLTGDVPAVVIRALAAGLRVKLGLLGGTGPFGWFAAVTGFRATSRLTRHFDSGWRVGRQSEDGQRGSPLDRPSTLAIAPDGTWLAAVTNDGGLRLLDPDGTPRESPDFYVRPGTRLWISPDGEYLVLCAATTLTLWPKSAPARGAPNLDTVRPVAPWAAPRPVPGEPGLFLVETTRGSRVFTGQGEEKNLDHRIIGLGYARLGALTAIGPDPETAAVAIGDTIHLYRKAVTRVVPRRWTGDVKRAELFPSGEWLVEQALRRHPGRRPRGPHGPRWELTVRAADGQFRVLLTCGPFLDADDEFLVLSEGRRILTVHDELLQLWSTEGGGRVALLPGETRPAADPSSPGFVTVSTRGRWGAALWTDDGDEKLLLGRLGDVTRVGRHRDRVLTLSPGGELNLLADDGTHLATRRDVHGHAFFPEGGLLTWGPSGLAIDDVDGVSRDLGVPCAAPPVVASGWFALHDGVVVDLWHRDGTRRARVPGRDPAISPSGTWFTTTDDDRSTLTVWGTEGSVLREIGGPPGWLAGPPVIAPSGALLLAVSDDGVLRVADTATGEIITGVRAEATSYASLTWFPDSTGFLATGLDRLYSFTLRRN</sequence>
<evidence type="ECO:0000259" key="6">
    <source>
        <dbReference type="Pfam" id="PF00931"/>
    </source>
</evidence>
<evidence type="ECO:0000313" key="8">
    <source>
        <dbReference type="EMBL" id="TYK49505.1"/>
    </source>
</evidence>
<dbReference type="Pfam" id="PF00931">
    <property type="entry name" value="NB-ARC"/>
    <property type="match status" value="1"/>
</dbReference>
<dbReference type="Pfam" id="PF00400">
    <property type="entry name" value="WD40"/>
    <property type="match status" value="2"/>
</dbReference>
<evidence type="ECO:0000256" key="2">
    <source>
        <dbReference type="ARBA" id="ARBA00022703"/>
    </source>
</evidence>
<evidence type="ECO:0000259" key="7">
    <source>
        <dbReference type="Pfam" id="PF17908"/>
    </source>
</evidence>
<dbReference type="PANTHER" id="PTHR22845:SF5">
    <property type="entry name" value="APOPTOTIC PROTEASE-ACTIVATING FACTOR 1"/>
    <property type="match status" value="1"/>
</dbReference>
<dbReference type="InterPro" id="IPR002182">
    <property type="entry name" value="NB-ARC"/>
</dbReference>